<comment type="caution">
    <text evidence="2">The sequence shown here is derived from an EMBL/GenBank/DDBJ whole genome shotgun (WGS) entry which is preliminary data.</text>
</comment>
<sequence length="145" mass="16452">MMICGKKPLNILPRNAIDVRKTIVDRTQPVANKESCFLVHSFSSICVENMPLQKIMVKGFDAVNNNPCINKFLLDGLENKAMWGRKEKLKIPDMVFTPNKIKTKQPNSFIIFLILALLIIAATPTQDSVMYRASIRAIAKTRYKL</sequence>
<evidence type="ECO:0000313" key="3">
    <source>
        <dbReference type="Proteomes" id="UP000295718"/>
    </source>
</evidence>
<protein>
    <submittedName>
        <fullName evidence="2">Uncharacterized protein</fullName>
    </submittedName>
</protein>
<evidence type="ECO:0000313" key="2">
    <source>
        <dbReference type="EMBL" id="TCL60402.1"/>
    </source>
</evidence>
<dbReference type="EMBL" id="SLUO01000002">
    <property type="protein sequence ID" value="TCL60402.1"/>
    <property type="molecule type" value="Genomic_DNA"/>
</dbReference>
<keyword evidence="1" id="KW-0812">Transmembrane</keyword>
<gene>
    <name evidence="2" type="ORF">EDD76_10298</name>
</gene>
<keyword evidence="1" id="KW-0472">Membrane</keyword>
<dbReference type="Proteomes" id="UP000295718">
    <property type="component" value="Unassembled WGS sequence"/>
</dbReference>
<reference evidence="2 3" key="1">
    <citation type="submission" date="2019-03" db="EMBL/GenBank/DDBJ databases">
        <title>Genomic Encyclopedia of Type Strains, Phase IV (KMG-IV): sequencing the most valuable type-strain genomes for metagenomic binning, comparative biology and taxonomic classification.</title>
        <authorList>
            <person name="Goeker M."/>
        </authorList>
    </citation>
    <scope>NUCLEOTIDE SEQUENCE [LARGE SCALE GENOMIC DNA]</scope>
    <source>
        <strain evidence="2 3">DSM 100556</strain>
    </source>
</reference>
<keyword evidence="3" id="KW-1185">Reference proteome</keyword>
<name>A0A4R1R551_9FIRM</name>
<accession>A0A4R1R551</accession>
<organism evidence="2 3">
    <name type="scientific">Kineothrix alysoides</name>
    <dbReference type="NCBI Taxonomy" id="1469948"/>
    <lineage>
        <taxon>Bacteria</taxon>
        <taxon>Bacillati</taxon>
        <taxon>Bacillota</taxon>
        <taxon>Clostridia</taxon>
        <taxon>Lachnospirales</taxon>
        <taxon>Lachnospiraceae</taxon>
        <taxon>Kineothrix</taxon>
    </lineage>
</organism>
<feature type="transmembrane region" description="Helical" evidence="1">
    <location>
        <begin position="109"/>
        <end position="126"/>
    </location>
</feature>
<keyword evidence="1" id="KW-1133">Transmembrane helix</keyword>
<proteinExistence type="predicted"/>
<dbReference type="AlphaFoldDB" id="A0A4R1R551"/>
<evidence type="ECO:0000256" key="1">
    <source>
        <dbReference type="SAM" id="Phobius"/>
    </source>
</evidence>